<dbReference type="Proteomes" id="UP001151760">
    <property type="component" value="Unassembled WGS sequence"/>
</dbReference>
<feature type="region of interest" description="Disordered" evidence="1">
    <location>
        <begin position="29"/>
        <end position="91"/>
    </location>
</feature>
<protein>
    <submittedName>
        <fullName evidence="2">Uncharacterized protein</fullName>
    </submittedName>
</protein>
<evidence type="ECO:0000313" key="3">
    <source>
        <dbReference type="Proteomes" id="UP001151760"/>
    </source>
</evidence>
<name>A0ABQ5E3F0_9ASTR</name>
<evidence type="ECO:0000256" key="1">
    <source>
        <dbReference type="SAM" id="MobiDB-lite"/>
    </source>
</evidence>
<proteinExistence type="predicted"/>
<accession>A0ABQ5E3F0</accession>
<sequence>MSVFGSSTTAPEKGGLKMIKAAAGWYETTSLRHPPPYGNDSGSKPSSHASASGGNSGISQLFRTHEWLESEKVQGGLPSVEQSPCPLWRSK</sequence>
<reference evidence="2" key="2">
    <citation type="submission" date="2022-01" db="EMBL/GenBank/DDBJ databases">
        <authorList>
            <person name="Yamashiro T."/>
            <person name="Shiraishi A."/>
            <person name="Satake H."/>
            <person name="Nakayama K."/>
        </authorList>
    </citation>
    <scope>NUCLEOTIDE SEQUENCE</scope>
</reference>
<gene>
    <name evidence="2" type="ORF">Tco_0952494</name>
</gene>
<comment type="caution">
    <text evidence="2">The sequence shown here is derived from an EMBL/GenBank/DDBJ whole genome shotgun (WGS) entry which is preliminary data.</text>
</comment>
<evidence type="ECO:0000313" key="2">
    <source>
        <dbReference type="EMBL" id="GJT43779.1"/>
    </source>
</evidence>
<reference evidence="2" key="1">
    <citation type="journal article" date="2022" name="Int. J. Mol. Sci.">
        <title>Draft Genome of Tanacetum Coccineum: Genomic Comparison of Closely Related Tanacetum-Family Plants.</title>
        <authorList>
            <person name="Yamashiro T."/>
            <person name="Shiraishi A."/>
            <person name="Nakayama K."/>
            <person name="Satake H."/>
        </authorList>
    </citation>
    <scope>NUCLEOTIDE SEQUENCE</scope>
</reference>
<feature type="compositionally biased region" description="Low complexity" evidence="1">
    <location>
        <begin position="41"/>
        <end position="59"/>
    </location>
</feature>
<organism evidence="2 3">
    <name type="scientific">Tanacetum coccineum</name>
    <dbReference type="NCBI Taxonomy" id="301880"/>
    <lineage>
        <taxon>Eukaryota</taxon>
        <taxon>Viridiplantae</taxon>
        <taxon>Streptophyta</taxon>
        <taxon>Embryophyta</taxon>
        <taxon>Tracheophyta</taxon>
        <taxon>Spermatophyta</taxon>
        <taxon>Magnoliopsida</taxon>
        <taxon>eudicotyledons</taxon>
        <taxon>Gunneridae</taxon>
        <taxon>Pentapetalae</taxon>
        <taxon>asterids</taxon>
        <taxon>campanulids</taxon>
        <taxon>Asterales</taxon>
        <taxon>Asteraceae</taxon>
        <taxon>Asteroideae</taxon>
        <taxon>Anthemideae</taxon>
        <taxon>Anthemidinae</taxon>
        <taxon>Tanacetum</taxon>
    </lineage>
</organism>
<keyword evidence="3" id="KW-1185">Reference proteome</keyword>
<feature type="compositionally biased region" description="Basic and acidic residues" evidence="1">
    <location>
        <begin position="63"/>
        <end position="72"/>
    </location>
</feature>
<dbReference type="EMBL" id="BQNB010015757">
    <property type="protein sequence ID" value="GJT43779.1"/>
    <property type="molecule type" value="Genomic_DNA"/>
</dbReference>